<evidence type="ECO:0000256" key="1">
    <source>
        <dbReference type="ARBA" id="ARBA00004604"/>
    </source>
</evidence>
<dbReference type="SMART" id="SM00386">
    <property type="entry name" value="HAT"/>
    <property type="match status" value="5"/>
</dbReference>
<dbReference type="Pfam" id="PF24892">
    <property type="entry name" value="UTP6_C"/>
    <property type="match status" value="1"/>
</dbReference>
<dbReference type="InterPro" id="IPR013949">
    <property type="entry name" value="Utp6"/>
</dbReference>
<keyword evidence="5" id="KW-0539">Nucleus</keyword>
<comment type="similarity">
    <text evidence="2">Belongs to the UTP6 family.</text>
</comment>
<comment type="subcellular location">
    <subcellularLocation>
        <location evidence="1">Nucleus</location>
        <location evidence="1">Nucleolus</location>
    </subcellularLocation>
</comment>
<dbReference type="InterPro" id="IPR055347">
    <property type="entry name" value="UTP6_N"/>
</dbReference>
<keyword evidence="4" id="KW-0677">Repeat</keyword>
<evidence type="ECO:0000259" key="7">
    <source>
        <dbReference type="Pfam" id="PF08640"/>
    </source>
</evidence>
<dbReference type="InterPro" id="IPR011990">
    <property type="entry name" value="TPR-like_helical_dom_sf"/>
</dbReference>
<evidence type="ECO:0000256" key="6">
    <source>
        <dbReference type="SAM" id="MobiDB-lite"/>
    </source>
</evidence>
<feature type="region of interest" description="Disordered" evidence="6">
    <location>
        <begin position="576"/>
        <end position="600"/>
    </location>
</feature>
<organism evidence="9">
    <name type="scientific">Lygus hesperus</name>
    <name type="common">Western plant bug</name>
    <dbReference type="NCBI Taxonomy" id="30085"/>
    <lineage>
        <taxon>Eukaryota</taxon>
        <taxon>Metazoa</taxon>
        <taxon>Ecdysozoa</taxon>
        <taxon>Arthropoda</taxon>
        <taxon>Hexapoda</taxon>
        <taxon>Insecta</taxon>
        <taxon>Pterygota</taxon>
        <taxon>Neoptera</taxon>
        <taxon>Paraneoptera</taxon>
        <taxon>Hemiptera</taxon>
        <taxon>Heteroptera</taxon>
        <taxon>Panheteroptera</taxon>
        <taxon>Cimicomorpha</taxon>
        <taxon>Miridae</taxon>
        <taxon>Mirini</taxon>
        <taxon>Lygus</taxon>
    </lineage>
</organism>
<evidence type="ECO:0000256" key="3">
    <source>
        <dbReference type="ARBA" id="ARBA00022552"/>
    </source>
</evidence>
<name>A0A146LIW9_LYGHE</name>
<reference evidence="9" key="1">
    <citation type="journal article" date="2016" name="Gigascience">
        <title>De novo construction of an expanded transcriptome assembly for the western tarnished plant bug, Lygus hesperus.</title>
        <authorList>
            <person name="Tassone E.E."/>
            <person name="Geib S.M."/>
            <person name="Hall B."/>
            <person name="Fabrick J.A."/>
            <person name="Brent C.S."/>
            <person name="Hull J.J."/>
        </authorList>
    </citation>
    <scope>NUCLEOTIDE SEQUENCE</scope>
</reference>
<evidence type="ECO:0000259" key="8">
    <source>
        <dbReference type="Pfam" id="PF24892"/>
    </source>
</evidence>
<dbReference type="Pfam" id="PF08640">
    <property type="entry name" value="U3_assoc_6"/>
    <property type="match status" value="1"/>
</dbReference>
<dbReference type="AlphaFoldDB" id="A0A146LIW9"/>
<protein>
    <submittedName>
        <fullName evidence="9">U3 small nucleolar RNA-associated protein 6</fullName>
    </submittedName>
</protein>
<dbReference type="GO" id="GO:0000462">
    <property type="term" value="P:maturation of SSU-rRNA from tricistronic rRNA transcript (SSU-rRNA, 5.8S rRNA, LSU-rRNA)"/>
    <property type="evidence" value="ECO:0007669"/>
    <property type="project" value="InterPro"/>
</dbReference>
<dbReference type="Gene3D" id="1.25.40.10">
    <property type="entry name" value="Tetratricopeptide repeat domain"/>
    <property type="match status" value="3"/>
</dbReference>
<dbReference type="EMBL" id="GDHC01010608">
    <property type="protein sequence ID" value="JAQ08021.1"/>
    <property type="molecule type" value="Transcribed_RNA"/>
</dbReference>
<dbReference type="GO" id="GO:0032040">
    <property type="term" value="C:small-subunit processome"/>
    <property type="evidence" value="ECO:0007669"/>
    <property type="project" value="TreeGrafter"/>
</dbReference>
<dbReference type="InterPro" id="IPR056907">
    <property type="entry name" value="UTP6_C"/>
</dbReference>
<proteinExistence type="inferred from homology"/>
<dbReference type="PANTHER" id="PTHR23271">
    <property type="entry name" value="HEPATOCELLULAR CARCINOMA-ASSOCIATED ANTIGEN 66"/>
    <property type="match status" value="1"/>
</dbReference>
<evidence type="ECO:0000256" key="4">
    <source>
        <dbReference type="ARBA" id="ARBA00022737"/>
    </source>
</evidence>
<evidence type="ECO:0000256" key="5">
    <source>
        <dbReference type="ARBA" id="ARBA00023242"/>
    </source>
</evidence>
<keyword evidence="3" id="KW-0698">rRNA processing</keyword>
<sequence length="600" mass="70489">MAEYVQINLEYMLPELETMEKIELFNKDEVRRIIKKRKEYEYKLQRGAKFKEDLLNYIRYEWDLLVVIKNKTLADKSYAPKRNNVAHSVSQHIQKLFTDALRRFGSDVKVWLSYIDFCVQLHLFPAMSQSLEKMLQLHPDKPQLFVTAAQTEYNILGSMDRARMFFLNGIRLHKESELLYRESFSMELAHVRNLRKKNKKEEISDDDPVMNGRLAELIYESSLMNIRSIELISDLYAISKKYPFVNKLSDRIFNDIQEKFKDKELRWDIVARYKLENPPEDSTAKDAVRECIAVYQEAVKVLNTFEMWSYYVETMLELNEDHTYLKNFKTNCLMEAFLEAHSAEKLKEEYYLKWASRLDGDNDKEKRRDVLKSGAGKCPSSVQLWEEYFKCLTLMDTPWDVLMKSFNSAVSQIKSSKSCPLPLWKFMINYAQLTDPAKAEDLMKRGVKAGGNVSLAIKTMYLEWLVITRGLKSGRKMYSENVEIPPFSIQFHKKMIELESYSANTDVHKIRKCYRYMINQFGEDSAEVWMDYVIFEQKEGDPNKVPDLYATANRTLKSSQAETFMSLYSLHKLDLETTDHSDDEPSEKKSKLSADENSNE</sequence>
<dbReference type="PANTHER" id="PTHR23271:SF1">
    <property type="entry name" value="U3 SMALL NUCLEOLAR RNA-ASSOCIATED PROTEIN 6 HOMOLOG"/>
    <property type="match status" value="1"/>
</dbReference>
<dbReference type="GO" id="GO:0034388">
    <property type="term" value="C:Pwp2p-containing subcomplex of 90S preribosome"/>
    <property type="evidence" value="ECO:0007669"/>
    <property type="project" value="TreeGrafter"/>
</dbReference>
<evidence type="ECO:0000256" key="2">
    <source>
        <dbReference type="ARBA" id="ARBA00010734"/>
    </source>
</evidence>
<evidence type="ECO:0000313" key="9">
    <source>
        <dbReference type="EMBL" id="JAQ08021.1"/>
    </source>
</evidence>
<gene>
    <name evidence="9" type="primary">Utp6_0</name>
    <name evidence="9" type="ORF">g.75587</name>
</gene>
<accession>A0A146LIW9</accession>
<dbReference type="InterPro" id="IPR003107">
    <property type="entry name" value="HAT"/>
</dbReference>
<feature type="domain" description="U3 small nucleolar RNA-associated protein 6 homolog C-terminal" evidence="8">
    <location>
        <begin position="290"/>
        <end position="555"/>
    </location>
</feature>
<dbReference type="SUPFAM" id="SSF48452">
    <property type="entry name" value="TPR-like"/>
    <property type="match status" value="2"/>
</dbReference>
<dbReference type="GO" id="GO:0030515">
    <property type="term" value="F:snoRNA binding"/>
    <property type="evidence" value="ECO:0007669"/>
    <property type="project" value="InterPro"/>
</dbReference>
<feature type="domain" description="U3 small nucleolar RNA-associated protein 6 N-terminal" evidence="7">
    <location>
        <begin position="9"/>
        <end position="81"/>
    </location>
</feature>